<evidence type="ECO:0000256" key="3">
    <source>
        <dbReference type="RuleBase" id="RU000405"/>
    </source>
</evidence>
<dbReference type="GO" id="GO:0019934">
    <property type="term" value="P:cGMP-mediated signaling"/>
    <property type="evidence" value="ECO:0007669"/>
    <property type="project" value="TreeGrafter"/>
</dbReference>
<feature type="domain" description="Guanylate cyclase" evidence="6">
    <location>
        <begin position="896"/>
        <end position="1027"/>
    </location>
</feature>
<dbReference type="InterPro" id="IPR011110">
    <property type="entry name" value="Reg_prop"/>
</dbReference>
<feature type="transmembrane region" description="Helical" evidence="5">
    <location>
        <begin position="794"/>
        <end position="812"/>
    </location>
</feature>
<keyword evidence="5" id="KW-0472">Membrane</keyword>
<keyword evidence="5" id="KW-1133">Transmembrane helix</keyword>
<dbReference type="OrthoDB" id="358279at2"/>
<dbReference type="InterPro" id="IPR011047">
    <property type="entry name" value="Quinoprotein_ADH-like_sf"/>
</dbReference>
<evidence type="ECO:0000313" key="7">
    <source>
        <dbReference type="EMBL" id="RYM34121.1"/>
    </source>
</evidence>
<dbReference type="GO" id="GO:0004016">
    <property type="term" value="F:adenylate cyclase activity"/>
    <property type="evidence" value="ECO:0007669"/>
    <property type="project" value="UniProtKB-ARBA"/>
</dbReference>
<dbReference type="Gene3D" id="2.60.40.10">
    <property type="entry name" value="Immunoglobulins"/>
    <property type="match status" value="1"/>
</dbReference>
<feature type="coiled-coil region" evidence="4">
    <location>
        <begin position="823"/>
        <end position="871"/>
    </location>
</feature>
<dbReference type="GO" id="GO:0008074">
    <property type="term" value="C:guanylate cyclase complex, soluble"/>
    <property type="evidence" value="ECO:0007669"/>
    <property type="project" value="TreeGrafter"/>
</dbReference>
<dbReference type="EMBL" id="SETE01000003">
    <property type="protein sequence ID" value="RYM34121.1"/>
    <property type="molecule type" value="Genomic_DNA"/>
</dbReference>
<dbReference type="InterPro" id="IPR001054">
    <property type="entry name" value="A/G_cyclase"/>
</dbReference>
<dbReference type="GO" id="GO:0000166">
    <property type="term" value="F:nucleotide binding"/>
    <property type="evidence" value="ECO:0007669"/>
    <property type="project" value="UniProtKB-KW"/>
</dbReference>
<dbReference type="InterPro" id="IPR018297">
    <property type="entry name" value="A/G_cyclase_CS"/>
</dbReference>
<dbReference type="GO" id="GO:0070482">
    <property type="term" value="P:response to oxygen levels"/>
    <property type="evidence" value="ECO:0007669"/>
    <property type="project" value="TreeGrafter"/>
</dbReference>
<keyword evidence="5" id="KW-0812">Transmembrane</keyword>
<evidence type="ECO:0000256" key="1">
    <source>
        <dbReference type="ARBA" id="ARBA00022741"/>
    </source>
</evidence>
<dbReference type="InterPro" id="IPR013783">
    <property type="entry name" value="Ig-like_fold"/>
</dbReference>
<dbReference type="InterPro" id="IPR015943">
    <property type="entry name" value="WD40/YVTN_repeat-like_dom_sf"/>
</dbReference>
<dbReference type="GO" id="GO:0004383">
    <property type="term" value="F:guanylate cyclase activity"/>
    <property type="evidence" value="ECO:0007669"/>
    <property type="project" value="TreeGrafter"/>
</dbReference>
<dbReference type="InterPro" id="IPR011123">
    <property type="entry name" value="Y_Y_Y"/>
</dbReference>
<gene>
    <name evidence="7" type="ORF">ERX46_09175</name>
</gene>
<dbReference type="PROSITE" id="PS00452">
    <property type="entry name" value="GUANYLATE_CYCLASE_1"/>
    <property type="match status" value="1"/>
</dbReference>
<dbReference type="CDD" id="cd00077">
    <property type="entry name" value="HDc"/>
    <property type="match status" value="1"/>
</dbReference>
<organism evidence="7 8">
    <name type="scientific">Brumimicrobium glaciale</name>
    <dbReference type="NCBI Taxonomy" id="200475"/>
    <lineage>
        <taxon>Bacteria</taxon>
        <taxon>Pseudomonadati</taxon>
        <taxon>Bacteroidota</taxon>
        <taxon>Flavobacteriia</taxon>
        <taxon>Flavobacteriales</taxon>
        <taxon>Crocinitomicaceae</taxon>
        <taxon>Brumimicrobium</taxon>
    </lineage>
</organism>
<dbReference type="Pfam" id="PF07495">
    <property type="entry name" value="Y_Y_Y"/>
    <property type="match status" value="1"/>
</dbReference>
<dbReference type="SMART" id="SM00044">
    <property type="entry name" value="CYCc"/>
    <property type="match status" value="1"/>
</dbReference>
<reference evidence="7 8" key="1">
    <citation type="submission" date="2019-02" db="EMBL/GenBank/DDBJ databases">
        <title>Genome sequence of the sea-ice species Brumimicrobium glaciale.</title>
        <authorList>
            <person name="Bowman J.P."/>
        </authorList>
    </citation>
    <scope>NUCLEOTIDE SEQUENCE [LARGE SCALE GENOMIC DNA]</scope>
    <source>
        <strain evidence="7 8">IC156</strain>
    </source>
</reference>
<dbReference type="Pfam" id="PF07494">
    <property type="entry name" value="Reg_prop"/>
    <property type="match status" value="3"/>
</dbReference>
<dbReference type="SUPFAM" id="SSF55073">
    <property type="entry name" value="Nucleotide cyclase"/>
    <property type="match status" value="1"/>
</dbReference>
<accession>A0A4Q4KL64</accession>
<dbReference type="InterPro" id="IPR029787">
    <property type="entry name" value="Nucleotide_cyclase"/>
</dbReference>
<keyword evidence="4" id="KW-0175">Coiled coil</keyword>
<evidence type="ECO:0000256" key="5">
    <source>
        <dbReference type="SAM" id="Phobius"/>
    </source>
</evidence>
<dbReference type="Proteomes" id="UP000293952">
    <property type="component" value="Unassembled WGS sequence"/>
</dbReference>
<dbReference type="PROSITE" id="PS50125">
    <property type="entry name" value="GUANYLATE_CYCLASE_2"/>
    <property type="match status" value="1"/>
</dbReference>
<comment type="caution">
    <text evidence="7">The sequence shown here is derived from an EMBL/GenBank/DDBJ whole genome shotgun (WGS) entry which is preliminary data.</text>
</comment>
<dbReference type="SMART" id="SM00471">
    <property type="entry name" value="HDc"/>
    <property type="match status" value="1"/>
</dbReference>
<dbReference type="Gene3D" id="2.130.10.10">
    <property type="entry name" value="YVTN repeat-like/Quinoprotein amine dehydrogenase"/>
    <property type="match status" value="2"/>
</dbReference>
<sequence>MNNKLLFKYFLLYVIFLSPYLSLRAQDHIQFKNYTINDGLSQSSVSCIIQDKLGALWLGTQDGINRFNGKDFEVFSGDKGYDISNEYINTSFTDRNGNMWFGTYNGLTKYNPRSVKFSSYQIKEYQRLEINSITEDAKGNIWIGTAFGRIFNFDTQTNKFTLIDDNTFSSKIIDIRFKRNTLIFVSEFEGVLLTDTHFKNRKLVQPKAKNESEFTINGFIESPNHEIVIATNEGVLFLDDTYSFFSPLNELFSSLKDINVVDAIYLSNDRILVASENSGLFQVRKNKNDSINVINYSADIFQKGAIVSNKLTSLFKDNQGVIWITSQRGLSSFNPEFVGFKGVGISVDLNKGLPSQNVWGFAESANQKYLYIAADHGVSAFDRTNHKYYHYYRGVNNNENLTTLTIKVISDNELLVGCLDGLFILSIDKNDPSKYSFTKMKHSSDVPREFDMSYSIVSYKNDHQFLIGTRAGVALFDYKKRTFNYLFNDEEKKNTIGPGPCRLIFKKDNNYYAAPSSGGLFLIQSKDNILTASVQHEFSLLNAITKDYFSDFFQSNENEFWFGTMGDGLFKVNLSTKEIIQFNKTKGLPNNVIYGIEAIEKNPEYIWLSTNKGVIALNVKTEEFYTFSEKDGLMSNELNSGASFVSKNGEIYFGGIQGFNYVKPSEAFQVNKNIRVYFSGIELENEALFPEENGILTQSIAFTDHIKIPYNQRSLKLRFFANDLSNPDRIEYKYVMSGDDEVEEELGASNELRFTSIAPGVYQLYIYARSTNGSWTKYPAKLTIEVERPFWLKWWFFTIIIVFVGLFVLYRVRKSIDKERRQQVRLEMKIAERTRELRKMNEQVLQQKERLVLQTEELEREKDKSERLLNNILPKETASQLKKDGRSAARDFSKVSIMFTDFVGFSKIAENMDAKDLVSILDKHFRKFDDIIEKNDLEKIKTIGDAYMCAGGVPIRNKTNPINTTLAAVQIKYYMLDFKEQQIKEGKPYWKLRIGINTGAVSAGVIGTKRYAYDVWGNAVNRAQRMEQVCEPEKIAVSEDTFDHIEPYFECNKVGKIETKSGVKIMMYEVISIKPELSIDGLGIEPNKSFHKLVNLHFFSKINYYKAERFILAKLKKELSPKLHYHSFDHSKDVTRQAERIAIGEGITDEDLFLLKSAASYHDAGFVEQYERNEPIGARMAAEILPKFGYTEAHIERIKELIFVTQVPHKPKNNLEEIICDADLDYLGREDFHEIADRLRKELREHGKIDSDRKWDQMQVAFLTKHRYFTRTSIETRLDKKRMNLEDVKKKLLEDKYVD</sequence>
<dbReference type="SUPFAM" id="SSF50998">
    <property type="entry name" value="Quinoprotein alcohol dehydrogenase-like"/>
    <property type="match status" value="1"/>
</dbReference>
<evidence type="ECO:0000313" key="8">
    <source>
        <dbReference type="Proteomes" id="UP000293952"/>
    </source>
</evidence>
<dbReference type="InterPro" id="IPR003607">
    <property type="entry name" value="HD/PDEase_dom"/>
</dbReference>
<dbReference type="SUPFAM" id="SSF109604">
    <property type="entry name" value="HD-domain/PDEase-like"/>
    <property type="match status" value="1"/>
</dbReference>
<dbReference type="CDD" id="cd07302">
    <property type="entry name" value="CHD"/>
    <property type="match status" value="1"/>
</dbReference>
<keyword evidence="8" id="KW-1185">Reference proteome</keyword>
<proteinExistence type="inferred from homology"/>
<dbReference type="Gene3D" id="1.10.3210.10">
    <property type="entry name" value="Hypothetical protein af1432"/>
    <property type="match status" value="1"/>
</dbReference>
<protein>
    <recommendedName>
        <fullName evidence="6">Guanylate cyclase domain-containing protein</fullName>
    </recommendedName>
</protein>
<name>A0A4Q4KL64_9FLAO</name>
<comment type="similarity">
    <text evidence="3">Belongs to the adenylyl cyclase class-4/guanylyl cyclase family.</text>
</comment>
<keyword evidence="1" id="KW-0547">Nucleotide-binding</keyword>
<dbReference type="PANTHER" id="PTHR45655">
    <property type="entry name" value="GUANYLATE CYCLASE SOLUBLE SUBUNIT BETA-2"/>
    <property type="match status" value="1"/>
</dbReference>
<dbReference type="RefSeq" id="WP_130093562.1">
    <property type="nucleotide sequence ID" value="NZ_SETE01000003.1"/>
</dbReference>
<dbReference type="PANTHER" id="PTHR45655:SF13">
    <property type="entry name" value="SOLUBLE GUANYLATE CYCLASE GCY-32-RELATED"/>
    <property type="match status" value="1"/>
</dbReference>
<dbReference type="Gene3D" id="3.30.70.1230">
    <property type="entry name" value="Nucleotide cyclase"/>
    <property type="match status" value="1"/>
</dbReference>
<keyword evidence="2 3" id="KW-0456">Lyase</keyword>
<evidence type="ECO:0000256" key="2">
    <source>
        <dbReference type="ARBA" id="ARBA00023239"/>
    </source>
</evidence>
<evidence type="ECO:0000259" key="6">
    <source>
        <dbReference type="PROSITE" id="PS50125"/>
    </source>
</evidence>
<evidence type="ECO:0000256" key="4">
    <source>
        <dbReference type="SAM" id="Coils"/>
    </source>
</evidence>
<dbReference type="Pfam" id="PF00211">
    <property type="entry name" value="Guanylate_cyc"/>
    <property type="match status" value="1"/>
</dbReference>